<feature type="compositionally biased region" description="Low complexity" evidence="1">
    <location>
        <begin position="177"/>
        <end position="191"/>
    </location>
</feature>
<feature type="compositionally biased region" description="Basic and acidic residues" evidence="1">
    <location>
        <begin position="136"/>
        <end position="161"/>
    </location>
</feature>
<dbReference type="RefSeq" id="XP_022590609.2">
    <property type="nucleotide sequence ID" value="XM_022735363.2"/>
</dbReference>
<dbReference type="GeneID" id="34622185"/>
<reference evidence="3" key="1">
    <citation type="submission" date="2025-08" db="UniProtKB">
        <authorList>
            <consortium name="RefSeq"/>
        </authorList>
    </citation>
    <scope>IDENTIFICATION</scope>
</reference>
<sequence length="404" mass="43652">DPSSTRCTATVSGAASLSPGAQLWQQRQLLRLQQQAVKEGIPLAAAVRRHFGDLTDEALEAFQRILALSGDRTLRSGGRLGASNRGGDLPRRMESAREKSARGNFSDVGTERSEAPCGERSRSWRRSRGAFVTEPLRGRGLESSEKEKDEDSVLFKERAFEDGVSSRWRGGTGRGEATSAGSARSRFSGASWREEVGSGEGSSSSRAPQIKGQEAVSESSLTKFEQKLLQINQRRWSGSDEPTGTSHPQTPSLPAETPPTSDTQRSSRNEGAGRDLESTADLNALSAMALRAHLRGDVQAARRLEGLIALRGLEGKGLKRAEETAFAAVVSTSVSAAGLPQRQRTETATAQGDLGPKRRRHGDMQAFPDRMWGDSAQTIAEMTREEKGLSAVANERQLNKRILA</sequence>
<protein>
    <submittedName>
        <fullName evidence="3">Uncharacterized protein LOC34622185</fullName>
    </submittedName>
</protein>
<dbReference type="Proteomes" id="UP000515125">
    <property type="component" value="Unplaced"/>
</dbReference>
<evidence type="ECO:0000256" key="1">
    <source>
        <dbReference type="SAM" id="MobiDB-lite"/>
    </source>
</evidence>
<feature type="non-terminal residue" evidence="3">
    <location>
        <position position="404"/>
    </location>
</feature>
<dbReference type="AlphaFoldDB" id="A0A6P5WDN2"/>
<evidence type="ECO:0000313" key="2">
    <source>
        <dbReference type="Proteomes" id="UP000515125"/>
    </source>
</evidence>
<organism evidence="2 3">
    <name type="scientific">Cyclospora cayetanensis</name>
    <dbReference type="NCBI Taxonomy" id="88456"/>
    <lineage>
        <taxon>Eukaryota</taxon>
        <taxon>Sar</taxon>
        <taxon>Alveolata</taxon>
        <taxon>Apicomplexa</taxon>
        <taxon>Conoidasida</taxon>
        <taxon>Coccidia</taxon>
        <taxon>Eucoccidiorida</taxon>
        <taxon>Eimeriorina</taxon>
        <taxon>Eimeriidae</taxon>
        <taxon>Cyclospora</taxon>
    </lineage>
</organism>
<proteinExistence type="predicted"/>
<feature type="compositionally biased region" description="Basic and acidic residues" evidence="1">
    <location>
        <begin position="265"/>
        <end position="277"/>
    </location>
</feature>
<name>A0A6P5WDN2_9EIME</name>
<gene>
    <name evidence="3" type="primary">LOC34622185</name>
</gene>
<evidence type="ECO:0000313" key="3">
    <source>
        <dbReference type="RefSeq" id="XP_022590609.2"/>
    </source>
</evidence>
<feature type="compositionally biased region" description="Basic and acidic residues" evidence="1">
    <location>
        <begin position="109"/>
        <end position="122"/>
    </location>
</feature>
<feature type="non-terminal residue" evidence="3">
    <location>
        <position position="1"/>
    </location>
</feature>
<feature type="compositionally biased region" description="Polar residues" evidence="1">
    <location>
        <begin position="216"/>
        <end position="264"/>
    </location>
</feature>
<accession>A0A6P5WDN2</accession>
<keyword evidence="2" id="KW-1185">Reference proteome</keyword>
<feature type="region of interest" description="Disordered" evidence="1">
    <location>
        <begin position="338"/>
        <end position="365"/>
    </location>
</feature>
<feature type="region of interest" description="Disordered" evidence="1">
    <location>
        <begin position="76"/>
        <end position="277"/>
    </location>
</feature>
<feature type="compositionally biased region" description="Basic and acidic residues" evidence="1">
    <location>
        <begin position="88"/>
        <end position="101"/>
    </location>
</feature>